<gene>
    <name evidence="2" type="ORF">AVDCRST_MAG01-01-4783</name>
</gene>
<evidence type="ECO:0000313" key="2">
    <source>
        <dbReference type="EMBL" id="CAA9452876.1"/>
    </source>
</evidence>
<organism evidence="2">
    <name type="scientific">uncultured Rubrobacteraceae bacterium</name>
    <dbReference type="NCBI Taxonomy" id="349277"/>
    <lineage>
        <taxon>Bacteria</taxon>
        <taxon>Bacillati</taxon>
        <taxon>Actinomycetota</taxon>
        <taxon>Rubrobacteria</taxon>
        <taxon>Rubrobacterales</taxon>
        <taxon>Rubrobacteraceae</taxon>
        <taxon>environmental samples</taxon>
    </lineage>
</organism>
<proteinExistence type="predicted"/>
<evidence type="ECO:0008006" key="3">
    <source>
        <dbReference type="Google" id="ProtNLM"/>
    </source>
</evidence>
<dbReference type="AlphaFoldDB" id="A0A6J4QS05"/>
<feature type="region of interest" description="Disordered" evidence="1">
    <location>
        <begin position="124"/>
        <end position="147"/>
    </location>
</feature>
<sequence>MELEESYVFGMFPTRLLIFEDRIEVRNFELFRERNESKAYDKVDRVVVSGEGWLANLLISEKGQRPILIRGVNKDDAERAGALIEEGVARSNDGRAQANNPTTIDEEGLIRNLTELRGAGVLSEEEFETKRRGMLRGRGTDGSSGGP</sequence>
<evidence type="ECO:0000256" key="1">
    <source>
        <dbReference type="SAM" id="MobiDB-lite"/>
    </source>
</evidence>
<accession>A0A6J4QS05</accession>
<protein>
    <recommendedName>
        <fullName evidence="3">SHOCT domain-containing protein</fullName>
    </recommendedName>
</protein>
<reference evidence="2" key="1">
    <citation type="submission" date="2020-02" db="EMBL/GenBank/DDBJ databases">
        <authorList>
            <person name="Meier V. D."/>
        </authorList>
    </citation>
    <scope>NUCLEOTIDE SEQUENCE</scope>
    <source>
        <strain evidence="2">AVDCRST_MAG01</strain>
    </source>
</reference>
<dbReference type="EMBL" id="CADCUW010000622">
    <property type="protein sequence ID" value="CAA9452876.1"/>
    <property type="molecule type" value="Genomic_DNA"/>
</dbReference>
<name>A0A6J4QS05_9ACTN</name>